<dbReference type="Proteomes" id="UP000214975">
    <property type="component" value="Chromosome"/>
</dbReference>
<dbReference type="AlphaFoldDB" id="A0A223HZT8"/>
<dbReference type="EMBL" id="CP016893">
    <property type="protein sequence ID" value="AST57988.1"/>
    <property type="molecule type" value="Genomic_DNA"/>
</dbReference>
<evidence type="ECO:0000313" key="1">
    <source>
        <dbReference type="EMBL" id="AST57988.1"/>
    </source>
</evidence>
<gene>
    <name evidence="1" type="ORF">Thert_02039</name>
</gene>
<dbReference type="Gene3D" id="3.40.50.300">
    <property type="entry name" value="P-loop containing nucleotide triphosphate hydrolases"/>
    <property type="match status" value="1"/>
</dbReference>
<name>A0A223HZT8_THETR</name>
<sequence>MDYKRLTIVLGHYGTGKTEIAINYARYIKETGHDVDIVDLDIVNPYFRSREVRRELFDKWGIKVIGADEKYMNADMPALSRDIYSVIQDKEKYAVFDVGGDDAGAIAFGQYHNIISNKDVEVLFIVNVNRPFTKDADSVIKYIKLVENAARISVTHLVNNTHLSYDTSIEDVIKGQKVVEEVSRITGIPVKMTAAKRDITERLIEMGYEVFPIDLYMKAPWNKI</sequence>
<evidence type="ECO:0000313" key="2">
    <source>
        <dbReference type="Proteomes" id="UP000214975"/>
    </source>
</evidence>
<dbReference type="SUPFAM" id="SSF52540">
    <property type="entry name" value="P-loop containing nucleoside triphosphate hydrolases"/>
    <property type="match status" value="1"/>
</dbReference>
<reference evidence="1 2" key="1">
    <citation type="submission" date="2016-08" db="EMBL/GenBank/DDBJ databases">
        <title>A novel genetic cassette of butanologenic Thermoanaerobacterium thermosaccharolyticum that directly convert cellulose to butanol.</title>
        <authorList>
            <person name="Li T."/>
            <person name="He J."/>
        </authorList>
    </citation>
    <scope>NUCLEOTIDE SEQUENCE [LARGE SCALE GENOMIC DNA]</scope>
    <source>
        <strain evidence="1 2">TG57</strain>
    </source>
</reference>
<dbReference type="RefSeq" id="WP_094397482.1">
    <property type="nucleotide sequence ID" value="NZ_CP016893.1"/>
</dbReference>
<proteinExistence type="predicted"/>
<protein>
    <submittedName>
        <fullName evidence="1">CobQ/CobB/MinD/ParA nucleotide binding domain protein</fullName>
    </submittedName>
</protein>
<dbReference type="InterPro" id="IPR027417">
    <property type="entry name" value="P-loop_NTPase"/>
</dbReference>
<organism evidence="1 2">
    <name type="scientific">Thermoanaerobacterium thermosaccharolyticum</name>
    <name type="common">Clostridium thermosaccharolyticum</name>
    <dbReference type="NCBI Taxonomy" id="1517"/>
    <lineage>
        <taxon>Bacteria</taxon>
        <taxon>Bacillati</taxon>
        <taxon>Bacillota</taxon>
        <taxon>Clostridia</taxon>
        <taxon>Thermoanaerobacterales</taxon>
        <taxon>Thermoanaerobacteraceae</taxon>
        <taxon>Thermoanaerobacterium</taxon>
    </lineage>
</organism>
<accession>A0A223HZT8</accession>